<gene>
    <name evidence="10" type="primary">101900272</name>
    <name evidence="12" type="synonym">LOC101900272</name>
</gene>
<evidence type="ECO:0000313" key="11">
    <source>
        <dbReference type="Proteomes" id="UP001652621"/>
    </source>
</evidence>
<organism evidence="10">
    <name type="scientific">Musca domestica</name>
    <name type="common">House fly</name>
    <dbReference type="NCBI Taxonomy" id="7370"/>
    <lineage>
        <taxon>Eukaryota</taxon>
        <taxon>Metazoa</taxon>
        <taxon>Ecdysozoa</taxon>
        <taxon>Arthropoda</taxon>
        <taxon>Hexapoda</taxon>
        <taxon>Insecta</taxon>
        <taxon>Pterygota</taxon>
        <taxon>Neoptera</taxon>
        <taxon>Endopterygota</taxon>
        <taxon>Diptera</taxon>
        <taxon>Brachycera</taxon>
        <taxon>Muscomorpha</taxon>
        <taxon>Muscoidea</taxon>
        <taxon>Muscidae</taxon>
        <taxon>Musca</taxon>
    </lineage>
</organism>
<dbReference type="GO" id="GO:0005634">
    <property type="term" value="C:nucleus"/>
    <property type="evidence" value="ECO:0007669"/>
    <property type="project" value="UniProtKB-SubCell"/>
</dbReference>
<dbReference type="GeneID" id="101900272"/>
<evidence type="ECO:0000256" key="3">
    <source>
        <dbReference type="ARBA" id="ARBA00011914"/>
    </source>
</evidence>
<reference evidence="10" key="1">
    <citation type="submission" date="2020-05" db="UniProtKB">
        <authorList>
            <consortium name="EnsemblMetazoa"/>
        </authorList>
    </citation>
    <scope>IDENTIFICATION</scope>
    <source>
        <strain evidence="10">Aabys</strain>
    </source>
</reference>
<dbReference type="EnsemblMetazoa" id="MDOA015508-RA">
    <property type="protein sequence ID" value="MDOA015508-PA"/>
    <property type="gene ID" value="MDOA015508"/>
</dbReference>
<dbReference type="VEuPathDB" id="VectorBase:MDOA015508"/>
<evidence type="ECO:0000313" key="10">
    <source>
        <dbReference type="EnsemblMetazoa" id="MDOA015508-PA"/>
    </source>
</evidence>
<dbReference type="Proteomes" id="UP001652621">
    <property type="component" value="Unplaced"/>
</dbReference>
<keyword evidence="11" id="KW-1185">Reference proteome</keyword>
<dbReference type="STRING" id="7370.A0A1I8NII1"/>
<evidence type="ECO:0000256" key="6">
    <source>
        <dbReference type="ARBA" id="ARBA00022603"/>
    </source>
</evidence>
<dbReference type="eggNOG" id="KOG3201">
    <property type="taxonomic scope" value="Eukaryota"/>
</dbReference>
<feature type="compositionally biased region" description="Low complexity" evidence="9">
    <location>
        <begin position="22"/>
        <end position="42"/>
    </location>
</feature>
<dbReference type="EC" id="2.1.1.60" evidence="3"/>
<dbReference type="VEuPathDB" id="VectorBase:MDOMA2_012073"/>
<keyword evidence="7" id="KW-0808">Transferase</keyword>
<dbReference type="OrthoDB" id="413520at2759"/>
<dbReference type="Gene3D" id="3.40.50.150">
    <property type="entry name" value="Vaccinia Virus protein VP39"/>
    <property type="match status" value="1"/>
</dbReference>
<keyword evidence="8" id="KW-0539">Nucleus</keyword>
<dbReference type="AlphaFoldDB" id="A0A1I8NII1"/>
<evidence type="ECO:0000256" key="9">
    <source>
        <dbReference type="SAM" id="MobiDB-lite"/>
    </source>
</evidence>
<keyword evidence="5" id="KW-0963">Cytoplasm</keyword>
<protein>
    <recommendedName>
        <fullName evidence="4">Calmodulin-lysine N-methyltransferase</fullName>
        <ecNumber evidence="3">2.1.1.60</ecNumber>
    </recommendedName>
</protein>
<feature type="compositionally biased region" description="Pro residues" evidence="9">
    <location>
        <begin position="75"/>
        <end position="92"/>
    </location>
</feature>
<dbReference type="RefSeq" id="XP_019893114.1">
    <property type="nucleotide sequence ID" value="XM_020037555.1"/>
</dbReference>
<dbReference type="GO" id="GO:0005737">
    <property type="term" value="C:cytoplasm"/>
    <property type="evidence" value="ECO:0007669"/>
    <property type="project" value="UniProtKB-SubCell"/>
</dbReference>
<feature type="compositionally biased region" description="Polar residues" evidence="9">
    <location>
        <begin position="1"/>
        <end position="18"/>
    </location>
</feature>
<feature type="region of interest" description="Disordered" evidence="9">
    <location>
        <begin position="1"/>
        <end position="42"/>
    </location>
</feature>
<accession>A0A1I8NII1</accession>
<dbReference type="InterPro" id="IPR029063">
    <property type="entry name" value="SAM-dependent_MTases_sf"/>
</dbReference>
<evidence type="ECO:0000313" key="12">
    <source>
        <dbReference type="RefSeq" id="XP_019893114.1"/>
    </source>
</evidence>
<evidence type="ECO:0000256" key="7">
    <source>
        <dbReference type="ARBA" id="ARBA00022679"/>
    </source>
</evidence>
<reference evidence="12" key="2">
    <citation type="submission" date="2025-04" db="UniProtKB">
        <authorList>
            <consortium name="RefSeq"/>
        </authorList>
    </citation>
    <scope>IDENTIFICATION</scope>
    <source>
        <strain evidence="12">Aabys</strain>
    </source>
</reference>
<name>A0A1I8NII1_MUSDO</name>
<evidence type="ECO:0000256" key="4">
    <source>
        <dbReference type="ARBA" id="ARBA00020594"/>
    </source>
</evidence>
<comment type="subcellular location">
    <subcellularLocation>
        <location evidence="2">Cytoplasm</location>
    </subcellularLocation>
    <subcellularLocation>
        <location evidence="1">Nucleus</location>
    </subcellularLocation>
</comment>
<proteinExistence type="predicted"/>
<dbReference type="InterPro" id="IPR019410">
    <property type="entry name" value="Methyltransf_16"/>
</dbReference>
<dbReference type="PANTHER" id="PTHR13539:SF3">
    <property type="entry name" value="CALMODULIN-LYSINE N-METHYLTRANSFERASE"/>
    <property type="match status" value="1"/>
</dbReference>
<sequence>MSTSAVQNSGVALDNSTKQQARHQQQQAQQQQQPQQSQSQLSSISIMWDYDIDNTLNSIKENCQTKIYKTKEQPLIPPSPSPTPSPSPPPPLARQERNVQEEVAKTTTQTMAAHAVDNTSRNSTIIMNSNSSQNLQPLTVKCDDVIKAVLPLTPPATPVTQNTARKRWKILAKVLRKDSEETVSSSGEECAAEQNASVRRFKSFDLLRQDSFEDHSTLNYLGKAENWYKYKVILDTGSSGTAQQEYTVNIHHMDRHLTATDLMGFNNTGNICVWPSEEALTAFVLSDLESYNGKWILELGGGFTCLSGLMLSKYAKPYAVHLTDGNEVSVENVKKTVCLNEMSCYTKCSVLKWEERGSRSPSEAGKFDVILSADCLFFDEARSALVDTIWYYLSQHGEALVMAPRRGKTMSLFIEESVKHGFMVSITQRYNETIWKRHLELMNSTLYDADLHYPVLLRLRKPPMERNGNAANMSLAVPMDVCKEDDDNEDS</sequence>
<dbReference type="GO" id="GO:0032259">
    <property type="term" value="P:methylation"/>
    <property type="evidence" value="ECO:0007669"/>
    <property type="project" value="UniProtKB-KW"/>
</dbReference>
<dbReference type="InterPro" id="IPR025800">
    <property type="entry name" value="CaM-Lys-N-MeTrfase"/>
</dbReference>
<evidence type="ECO:0000256" key="1">
    <source>
        <dbReference type="ARBA" id="ARBA00004123"/>
    </source>
</evidence>
<dbReference type="KEGG" id="mde:101900272"/>
<dbReference type="Pfam" id="PF10294">
    <property type="entry name" value="Methyltransf_16"/>
    <property type="match status" value="1"/>
</dbReference>
<keyword evidence="6" id="KW-0489">Methyltransferase</keyword>
<evidence type="ECO:0000256" key="2">
    <source>
        <dbReference type="ARBA" id="ARBA00004496"/>
    </source>
</evidence>
<evidence type="ECO:0000256" key="8">
    <source>
        <dbReference type="ARBA" id="ARBA00023242"/>
    </source>
</evidence>
<feature type="region of interest" description="Disordered" evidence="9">
    <location>
        <begin position="71"/>
        <end position="99"/>
    </location>
</feature>
<dbReference type="FunFam" id="3.40.50.150:FF:000344">
    <property type="entry name" value="Blast:Calmodulin-lysine N-methyltransferase"/>
    <property type="match status" value="1"/>
</dbReference>
<dbReference type="GO" id="GO:0018025">
    <property type="term" value="F:calmodulin-lysine N-methyltransferase activity"/>
    <property type="evidence" value="ECO:0007669"/>
    <property type="project" value="UniProtKB-EC"/>
</dbReference>
<dbReference type="SUPFAM" id="SSF53335">
    <property type="entry name" value="S-adenosyl-L-methionine-dependent methyltransferases"/>
    <property type="match status" value="1"/>
</dbReference>
<dbReference type="PANTHER" id="PTHR13539">
    <property type="entry name" value="CALMODULIN-LYSINE N-METHYLTRANSFERASE"/>
    <property type="match status" value="1"/>
</dbReference>
<evidence type="ECO:0000256" key="5">
    <source>
        <dbReference type="ARBA" id="ARBA00022490"/>
    </source>
</evidence>